<gene>
    <name evidence="2" type="ORF">Voc01_011480</name>
</gene>
<dbReference type="AlphaFoldDB" id="A0A8J3ZRM1"/>
<protein>
    <submittedName>
        <fullName evidence="2">Uncharacterized protein</fullName>
    </submittedName>
</protein>
<comment type="caution">
    <text evidence="2">The sequence shown here is derived from an EMBL/GenBank/DDBJ whole genome shotgun (WGS) entry which is preliminary data.</text>
</comment>
<dbReference type="EMBL" id="BOPH01000017">
    <property type="protein sequence ID" value="GIJ66231.1"/>
    <property type="molecule type" value="Genomic_DNA"/>
</dbReference>
<organism evidence="2 3">
    <name type="scientific">Virgisporangium ochraceum</name>
    <dbReference type="NCBI Taxonomy" id="65505"/>
    <lineage>
        <taxon>Bacteria</taxon>
        <taxon>Bacillati</taxon>
        <taxon>Actinomycetota</taxon>
        <taxon>Actinomycetes</taxon>
        <taxon>Micromonosporales</taxon>
        <taxon>Micromonosporaceae</taxon>
        <taxon>Virgisporangium</taxon>
    </lineage>
</organism>
<keyword evidence="1" id="KW-1133">Transmembrane helix</keyword>
<dbReference type="Proteomes" id="UP000635606">
    <property type="component" value="Unassembled WGS sequence"/>
</dbReference>
<dbReference type="RefSeq" id="WP_203926214.1">
    <property type="nucleotide sequence ID" value="NZ_BOPH01000017.1"/>
</dbReference>
<evidence type="ECO:0000313" key="3">
    <source>
        <dbReference type="Proteomes" id="UP000635606"/>
    </source>
</evidence>
<feature type="transmembrane region" description="Helical" evidence="1">
    <location>
        <begin position="12"/>
        <end position="32"/>
    </location>
</feature>
<feature type="transmembrane region" description="Helical" evidence="1">
    <location>
        <begin position="166"/>
        <end position="192"/>
    </location>
</feature>
<reference evidence="2" key="1">
    <citation type="submission" date="2021-01" db="EMBL/GenBank/DDBJ databases">
        <title>Whole genome shotgun sequence of Virgisporangium ochraceum NBRC 16418.</title>
        <authorList>
            <person name="Komaki H."/>
            <person name="Tamura T."/>
        </authorList>
    </citation>
    <scope>NUCLEOTIDE SEQUENCE</scope>
    <source>
        <strain evidence="2">NBRC 16418</strain>
    </source>
</reference>
<feature type="transmembrane region" description="Helical" evidence="1">
    <location>
        <begin position="89"/>
        <end position="110"/>
    </location>
</feature>
<evidence type="ECO:0000313" key="2">
    <source>
        <dbReference type="EMBL" id="GIJ66231.1"/>
    </source>
</evidence>
<name>A0A8J3ZRM1_9ACTN</name>
<sequence>MGGAYYWGAEMSAAGIFATLLAALMVDGLSIFPQAWRDRIAFVLGLAAIREGWDGSPVDRYTVQLLSSWIDAAKATGNSTLAQAATAQILGVLVAAIAVYTAGVLMPPSWSAKAGELAKLSWSKGKGGAGPVGPPGSGGGAKFRLTSKLWMCAFLLGLMAELPKGIIGTLVLGIVTGIVNAVAPLPGVLFGVA</sequence>
<keyword evidence="1" id="KW-0472">Membrane</keyword>
<proteinExistence type="predicted"/>
<keyword evidence="3" id="KW-1185">Reference proteome</keyword>
<evidence type="ECO:0000256" key="1">
    <source>
        <dbReference type="SAM" id="Phobius"/>
    </source>
</evidence>
<accession>A0A8J3ZRM1</accession>
<keyword evidence="1" id="KW-0812">Transmembrane</keyword>